<evidence type="ECO:0008006" key="3">
    <source>
        <dbReference type="Google" id="ProtNLM"/>
    </source>
</evidence>
<organism evidence="1 2">
    <name type="scientific">Hypericibacter terrae</name>
    <dbReference type="NCBI Taxonomy" id="2602015"/>
    <lineage>
        <taxon>Bacteria</taxon>
        <taxon>Pseudomonadati</taxon>
        <taxon>Pseudomonadota</taxon>
        <taxon>Alphaproteobacteria</taxon>
        <taxon>Rhodospirillales</taxon>
        <taxon>Dongiaceae</taxon>
        <taxon>Hypericibacter</taxon>
    </lineage>
</organism>
<reference evidence="1 2" key="1">
    <citation type="submission" date="2019-08" db="EMBL/GenBank/DDBJ databases">
        <title>Hyperibacter terrae gen. nov., sp. nov. and Hyperibacter viscosus sp. nov., two new members in the family Rhodospirillaceae isolated from the rhizosphere of Hypericum perforatum.</title>
        <authorList>
            <person name="Noviana Z."/>
        </authorList>
    </citation>
    <scope>NUCLEOTIDE SEQUENCE [LARGE SCALE GENOMIC DNA]</scope>
    <source>
        <strain evidence="1 2">R5913</strain>
    </source>
</reference>
<name>A0A5J6MFR9_9PROT</name>
<dbReference type="OrthoDB" id="7159482at2"/>
<proteinExistence type="predicted"/>
<dbReference type="AlphaFoldDB" id="A0A5J6MFR9"/>
<evidence type="ECO:0000313" key="1">
    <source>
        <dbReference type="EMBL" id="QEX16249.1"/>
    </source>
</evidence>
<dbReference type="KEGG" id="htq:FRZ44_15410"/>
<protein>
    <recommendedName>
        <fullName evidence="3">DUF2794 domain-containing protein</fullName>
    </recommendedName>
</protein>
<keyword evidence="2" id="KW-1185">Reference proteome</keyword>
<dbReference type="RefSeq" id="WP_151176628.1">
    <property type="nucleotide sequence ID" value="NZ_CP042906.1"/>
</dbReference>
<dbReference type="Proteomes" id="UP000326202">
    <property type="component" value="Chromosome"/>
</dbReference>
<gene>
    <name evidence="1" type="ORF">FRZ44_15410</name>
</gene>
<dbReference type="Pfam" id="PF10984">
    <property type="entry name" value="DUF2794"/>
    <property type="match status" value="1"/>
</dbReference>
<dbReference type="EMBL" id="CP042906">
    <property type="protein sequence ID" value="QEX16249.1"/>
    <property type="molecule type" value="Genomic_DNA"/>
</dbReference>
<dbReference type="InterPro" id="IPR021252">
    <property type="entry name" value="DUF2794"/>
</dbReference>
<sequence>MSSLIRLAEYRRQQRVVFFSRRELNQLLSLYSRRVMRGEWRDYAIDHRTGIAMFSVFRSSRERPLFSIAKRVPVTGPANEREAEYLLLNGRHRLRRTQALEDIIELLESGLRVVG</sequence>
<evidence type="ECO:0000313" key="2">
    <source>
        <dbReference type="Proteomes" id="UP000326202"/>
    </source>
</evidence>
<accession>A0A5J6MFR9</accession>